<evidence type="ECO:0000313" key="4">
    <source>
        <dbReference type="Proteomes" id="UP001370348"/>
    </source>
</evidence>
<dbReference type="Proteomes" id="UP001370348">
    <property type="component" value="Chromosome"/>
</dbReference>
<name>A0ABZ2LQV7_9BACT</name>
<gene>
    <name evidence="3" type="ORF">LZC94_35510</name>
</gene>
<evidence type="ECO:0008006" key="5">
    <source>
        <dbReference type="Google" id="ProtNLM"/>
    </source>
</evidence>
<evidence type="ECO:0000256" key="1">
    <source>
        <dbReference type="SAM" id="MobiDB-lite"/>
    </source>
</evidence>
<reference evidence="3 4" key="1">
    <citation type="submission" date="2021-12" db="EMBL/GenBank/DDBJ databases">
        <title>Discovery of the Pendulisporaceae a myxobacterial family with distinct sporulation behavior and unique specialized metabolism.</title>
        <authorList>
            <person name="Garcia R."/>
            <person name="Popoff A."/>
            <person name="Bader C.D."/>
            <person name="Loehr J."/>
            <person name="Walesch S."/>
            <person name="Walt C."/>
            <person name="Boldt J."/>
            <person name="Bunk B."/>
            <person name="Haeckl F.J.F.P.J."/>
            <person name="Gunesch A.P."/>
            <person name="Birkelbach J."/>
            <person name="Nuebel U."/>
            <person name="Pietschmann T."/>
            <person name="Bach T."/>
            <person name="Mueller R."/>
        </authorList>
    </citation>
    <scope>NUCLEOTIDE SEQUENCE [LARGE SCALE GENOMIC DNA]</scope>
    <source>
        <strain evidence="3 4">MSr11954</strain>
    </source>
</reference>
<evidence type="ECO:0000313" key="3">
    <source>
        <dbReference type="EMBL" id="WXB13142.1"/>
    </source>
</evidence>
<evidence type="ECO:0000256" key="2">
    <source>
        <dbReference type="SAM" id="Phobius"/>
    </source>
</evidence>
<keyword evidence="2" id="KW-1133">Transmembrane helix</keyword>
<organism evidence="3 4">
    <name type="scientific">Pendulispora albinea</name>
    <dbReference type="NCBI Taxonomy" id="2741071"/>
    <lineage>
        <taxon>Bacteria</taxon>
        <taxon>Pseudomonadati</taxon>
        <taxon>Myxococcota</taxon>
        <taxon>Myxococcia</taxon>
        <taxon>Myxococcales</taxon>
        <taxon>Sorangiineae</taxon>
        <taxon>Pendulisporaceae</taxon>
        <taxon>Pendulispora</taxon>
    </lineage>
</organism>
<keyword evidence="2" id="KW-0472">Membrane</keyword>
<sequence>MSDEPQRQPSLVPSQAKPGYPGNSPARMLLVAVATLVVGLIAGYFIGRFSLEQQWRQPTTHVTRDSYEEASRDDADPTPAAGTLVMKAMPLERTRMAVRERTAADPVVAIVGAIGRNDGEVELHVQVENRGTCEVTKIEGVAYGFDAQRRPAKLNRHGENYVAFVAPLPGSHEPLKLAPGGGKTLISEKLRYVENASLALAQVDRITCADGSVWNRP</sequence>
<protein>
    <recommendedName>
        <fullName evidence="5">DUF4352 domain-containing protein</fullName>
    </recommendedName>
</protein>
<keyword evidence="4" id="KW-1185">Reference proteome</keyword>
<feature type="compositionally biased region" description="Basic and acidic residues" evidence="1">
    <location>
        <begin position="62"/>
        <end position="75"/>
    </location>
</feature>
<dbReference type="EMBL" id="CP089984">
    <property type="protein sequence ID" value="WXB13142.1"/>
    <property type="molecule type" value="Genomic_DNA"/>
</dbReference>
<dbReference type="RefSeq" id="WP_394822761.1">
    <property type="nucleotide sequence ID" value="NZ_CP089984.1"/>
</dbReference>
<accession>A0ABZ2LQV7</accession>
<feature type="transmembrane region" description="Helical" evidence="2">
    <location>
        <begin position="28"/>
        <end position="47"/>
    </location>
</feature>
<proteinExistence type="predicted"/>
<keyword evidence="2" id="KW-0812">Transmembrane</keyword>
<feature type="region of interest" description="Disordered" evidence="1">
    <location>
        <begin position="62"/>
        <end position="81"/>
    </location>
</feature>